<gene>
    <name evidence="3" type="primary">PCF11</name>
    <name evidence="3" type="ORF">H4219_003860</name>
</gene>
<feature type="compositionally biased region" description="Gly residues" evidence="1">
    <location>
        <begin position="100"/>
        <end position="115"/>
    </location>
</feature>
<name>A0A9W8DNP1_9FUNG</name>
<dbReference type="EMBL" id="JANBPU010000108">
    <property type="protein sequence ID" value="KAJ1916292.1"/>
    <property type="molecule type" value="Genomic_DNA"/>
</dbReference>
<evidence type="ECO:0000313" key="4">
    <source>
        <dbReference type="Proteomes" id="UP001150538"/>
    </source>
</evidence>
<proteinExistence type="predicted"/>
<dbReference type="GO" id="GO:0006369">
    <property type="term" value="P:termination of RNA polymerase II transcription"/>
    <property type="evidence" value="ECO:0007669"/>
    <property type="project" value="InterPro"/>
</dbReference>
<evidence type="ECO:0000313" key="3">
    <source>
        <dbReference type="EMBL" id="KAJ1916292.1"/>
    </source>
</evidence>
<dbReference type="GO" id="GO:0031124">
    <property type="term" value="P:mRNA 3'-end processing"/>
    <property type="evidence" value="ECO:0007669"/>
    <property type="project" value="InterPro"/>
</dbReference>
<feature type="region of interest" description="Disordered" evidence="1">
    <location>
        <begin position="204"/>
        <end position="255"/>
    </location>
</feature>
<dbReference type="InterPro" id="IPR045154">
    <property type="entry name" value="PCF11-like"/>
</dbReference>
<dbReference type="Proteomes" id="UP001150538">
    <property type="component" value="Unassembled WGS sequence"/>
</dbReference>
<dbReference type="GO" id="GO:0000993">
    <property type="term" value="F:RNA polymerase II complex binding"/>
    <property type="evidence" value="ECO:0007669"/>
    <property type="project" value="InterPro"/>
</dbReference>
<keyword evidence="4" id="KW-1185">Reference proteome</keyword>
<dbReference type="GO" id="GO:0005737">
    <property type="term" value="C:cytoplasm"/>
    <property type="evidence" value="ECO:0007669"/>
    <property type="project" value="TreeGrafter"/>
</dbReference>
<evidence type="ECO:0000259" key="2">
    <source>
        <dbReference type="Pfam" id="PF23228"/>
    </source>
</evidence>
<feature type="compositionally biased region" description="Polar residues" evidence="1">
    <location>
        <begin position="210"/>
        <end position="238"/>
    </location>
</feature>
<organism evidence="3 4">
    <name type="scientific">Mycoemilia scoparia</name>
    <dbReference type="NCBI Taxonomy" id="417184"/>
    <lineage>
        <taxon>Eukaryota</taxon>
        <taxon>Fungi</taxon>
        <taxon>Fungi incertae sedis</taxon>
        <taxon>Zoopagomycota</taxon>
        <taxon>Kickxellomycotina</taxon>
        <taxon>Kickxellomycetes</taxon>
        <taxon>Kickxellales</taxon>
        <taxon>Kickxellaceae</taxon>
        <taxon>Mycoemilia</taxon>
    </lineage>
</organism>
<dbReference type="OrthoDB" id="2129491at2759"/>
<dbReference type="GO" id="GO:0005849">
    <property type="term" value="C:mRNA cleavage factor complex"/>
    <property type="evidence" value="ECO:0007669"/>
    <property type="project" value="TreeGrafter"/>
</dbReference>
<accession>A0A9W8DNP1</accession>
<dbReference type="Pfam" id="PF23228">
    <property type="entry name" value="zf_PCFS4"/>
    <property type="match status" value="1"/>
</dbReference>
<feature type="region of interest" description="Disordered" evidence="1">
    <location>
        <begin position="91"/>
        <end position="119"/>
    </location>
</feature>
<dbReference type="GO" id="GO:0003729">
    <property type="term" value="F:mRNA binding"/>
    <property type="evidence" value="ECO:0007669"/>
    <property type="project" value="InterPro"/>
</dbReference>
<comment type="caution">
    <text evidence="3">The sequence shown here is derived from an EMBL/GenBank/DDBJ whole genome shotgun (WGS) entry which is preliminary data.</text>
</comment>
<feature type="domain" description="PCFS4-like zinc finger" evidence="2">
    <location>
        <begin position="129"/>
        <end position="178"/>
    </location>
</feature>
<dbReference type="InterPro" id="IPR057242">
    <property type="entry name" value="PCFS4-like"/>
</dbReference>
<sequence length="255" mass="28391">MQEHLDWHFRRNRRAKERLQKIRPRGWFVSLEAWEGAKEIEDVEMSEAALFGLEGSADSKKKSYNPYDDDDETEDIDKQLGLDEYSNGRVAAGNGDDLNSGGGGGEADGGEGSTGGDSRQAIRNKNIVVVNPDFQSKKCPICREKFDMFWSDEDEEWMCRNARFLNNELHHATCYIDMMKKKQAIEAAAAANVNTSVELKVKTAMKRKSSSGLNPADNTNGNGNHESKNQSQSSNLVATNPDEPNPKRQALESTS</sequence>
<feature type="compositionally biased region" description="Basic and acidic residues" evidence="1">
    <location>
        <begin position="244"/>
        <end position="255"/>
    </location>
</feature>
<dbReference type="AlphaFoldDB" id="A0A9W8DNP1"/>
<evidence type="ECO:0000256" key="1">
    <source>
        <dbReference type="SAM" id="MobiDB-lite"/>
    </source>
</evidence>
<dbReference type="PANTHER" id="PTHR15921:SF3">
    <property type="entry name" value="PRE-MRNA CLEAVAGE COMPLEX 2 PROTEIN PCF11"/>
    <property type="match status" value="1"/>
</dbReference>
<protein>
    <submittedName>
        <fullName evidence="3">mRNA 3' end processing factor</fullName>
    </submittedName>
</protein>
<dbReference type="PANTHER" id="PTHR15921">
    <property type="entry name" value="PRE-MRNA CLEAVAGE COMPLEX II"/>
    <property type="match status" value="1"/>
</dbReference>
<reference evidence="3" key="1">
    <citation type="submission" date="2022-07" db="EMBL/GenBank/DDBJ databases">
        <title>Phylogenomic reconstructions and comparative analyses of Kickxellomycotina fungi.</title>
        <authorList>
            <person name="Reynolds N.K."/>
            <person name="Stajich J.E."/>
            <person name="Barry K."/>
            <person name="Grigoriev I.V."/>
            <person name="Crous P."/>
            <person name="Smith M.E."/>
        </authorList>
    </citation>
    <scope>NUCLEOTIDE SEQUENCE</scope>
    <source>
        <strain evidence="3">NBRC 100468</strain>
    </source>
</reference>